<dbReference type="GeneID" id="39600874"/>
<dbReference type="GO" id="GO:0046872">
    <property type="term" value="F:metal ion binding"/>
    <property type="evidence" value="ECO:0007669"/>
    <property type="project" value="InterPro"/>
</dbReference>
<dbReference type="GO" id="GO:0004784">
    <property type="term" value="F:superoxide dismutase activity"/>
    <property type="evidence" value="ECO:0007669"/>
    <property type="project" value="UniProtKB-EC"/>
</dbReference>
<evidence type="ECO:0000256" key="8">
    <source>
        <dbReference type="SAM" id="SignalP"/>
    </source>
</evidence>
<dbReference type="Proteomes" id="UP000283841">
    <property type="component" value="Unassembled WGS sequence"/>
</dbReference>
<comment type="catalytic activity">
    <reaction evidence="7">
        <text>2 superoxide + 2 H(+) = H2O2 + O2</text>
        <dbReference type="Rhea" id="RHEA:20696"/>
        <dbReference type="ChEBI" id="CHEBI:15378"/>
        <dbReference type="ChEBI" id="CHEBI:15379"/>
        <dbReference type="ChEBI" id="CHEBI:16240"/>
        <dbReference type="ChEBI" id="CHEBI:18421"/>
        <dbReference type="EC" id="1.15.1.1"/>
    </reaction>
</comment>
<evidence type="ECO:0000256" key="1">
    <source>
        <dbReference type="ARBA" id="ARBA00004196"/>
    </source>
</evidence>
<reference evidence="10 11" key="1">
    <citation type="journal article" date="2018" name="Front. Microbiol.">
        <title>Genomic and genetic insights into a cosmopolitan fungus, Paecilomyces variotii (Eurotiales).</title>
        <authorList>
            <person name="Urquhart A.S."/>
            <person name="Mondo S.J."/>
            <person name="Makela M.R."/>
            <person name="Hane J.K."/>
            <person name="Wiebenga A."/>
            <person name="He G."/>
            <person name="Mihaltcheva S."/>
            <person name="Pangilinan J."/>
            <person name="Lipzen A."/>
            <person name="Barry K."/>
            <person name="de Vries R.P."/>
            <person name="Grigoriev I.V."/>
            <person name="Idnurm A."/>
        </authorList>
    </citation>
    <scope>NUCLEOTIDE SEQUENCE [LARGE SCALE GENOMIC DNA]</scope>
    <source>
        <strain evidence="10 11">CBS 101075</strain>
    </source>
</reference>
<dbReference type="Pfam" id="PF00080">
    <property type="entry name" value="Sod_Cu"/>
    <property type="match status" value="1"/>
</dbReference>
<comment type="subcellular location">
    <subcellularLocation>
        <location evidence="1">Cell envelope</location>
    </subcellularLocation>
    <subcellularLocation>
        <location evidence="2">Secreted</location>
    </subcellularLocation>
</comment>
<evidence type="ECO:0000256" key="7">
    <source>
        <dbReference type="ARBA" id="ARBA00049204"/>
    </source>
</evidence>
<feature type="chain" id="PRO_5019391700" description="superoxide dismutase" evidence="8">
    <location>
        <begin position="21"/>
        <end position="196"/>
    </location>
</feature>
<evidence type="ECO:0000313" key="10">
    <source>
        <dbReference type="EMBL" id="RWQ91692.1"/>
    </source>
</evidence>
<keyword evidence="11" id="KW-1185">Reference proteome</keyword>
<evidence type="ECO:0000313" key="11">
    <source>
        <dbReference type="Proteomes" id="UP000283841"/>
    </source>
</evidence>
<evidence type="ECO:0000256" key="5">
    <source>
        <dbReference type="ARBA" id="ARBA00022525"/>
    </source>
</evidence>
<comment type="caution">
    <text evidence="10">The sequence shown here is derived from an EMBL/GenBank/DDBJ whole genome shotgun (WGS) entry which is preliminary data.</text>
</comment>
<dbReference type="SUPFAM" id="SSF49329">
    <property type="entry name" value="Cu,Zn superoxide dismutase-like"/>
    <property type="match status" value="1"/>
</dbReference>
<dbReference type="InterPro" id="IPR001424">
    <property type="entry name" value="SOD_Cu_Zn_dom"/>
</dbReference>
<dbReference type="FunFam" id="2.60.40.200:FF:000007">
    <property type="entry name" value="Cell surface Cu-only superoxide dismutase 5"/>
    <property type="match status" value="1"/>
</dbReference>
<proteinExistence type="inferred from homology"/>
<organism evidence="10 11">
    <name type="scientific">Byssochlamys spectabilis</name>
    <name type="common">Paecilomyces variotii</name>
    <dbReference type="NCBI Taxonomy" id="264951"/>
    <lineage>
        <taxon>Eukaryota</taxon>
        <taxon>Fungi</taxon>
        <taxon>Dikarya</taxon>
        <taxon>Ascomycota</taxon>
        <taxon>Pezizomycotina</taxon>
        <taxon>Eurotiomycetes</taxon>
        <taxon>Eurotiomycetidae</taxon>
        <taxon>Eurotiales</taxon>
        <taxon>Thermoascaceae</taxon>
        <taxon>Paecilomyces</taxon>
    </lineage>
</organism>
<gene>
    <name evidence="10" type="ORF">C8Q69DRAFT_481427</name>
</gene>
<dbReference type="EMBL" id="RCNU01000017">
    <property type="protein sequence ID" value="RWQ91692.1"/>
    <property type="molecule type" value="Genomic_DNA"/>
</dbReference>
<dbReference type="EC" id="1.15.1.1" evidence="4"/>
<sequence length="196" mass="21277">MMHLALISTLILGAALNVVGLKINTTRHEAPIVRGNPTDVYYEVSLLYKTSTKVRGWLIGTPSKDGVGVEIRANFWGFPDEGPYQYHIHEAPIPANGDCAAAGPHLDPYKRGETPPCDIDAPESCQVGDLSGKHGPIWIAPGEAFVVKYTDFFLSTSPANPAYFGNRSIVLHTANGTRLNCGNFREDPSNCCRGNH</sequence>
<dbReference type="Gene3D" id="2.60.40.200">
    <property type="entry name" value="Superoxide dismutase, copper/zinc binding domain"/>
    <property type="match status" value="1"/>
</dbReference>
<dbReference type="GO" id="GO:0005576">
    <property type="term" value="C:extracellular region"/>
    <property type="evidence" value="ECO:0007669"/>
    <property type="project" value="UniProtKB-SubCell"/>
</dbReference>
<dbReference type="VEuPathDB" id="FungiDB:C8Q69DRAFT_481427"/>
<dbReference type="RefSeq" id="XP_028481337.1">
    <property type="nucleotide sequence ID" value="XM_028631597.1"/>
</dbReference>
<protein>
    <recommendedName>
        <fullName evidence="4">superoxide dismutase</fullName>
        <ecNumber evidence="4">1.15.1.1</ecNumber>
    </recommendedName>
</protein>
<keyword evidence="5" id="KW-0964">Secreted</keyword>
<keyword evidence="6" id="KW-0049">Antioxidant</keyword>
<evidence type="ECO:0000256" key="3">
    <source>
        <dbReference type="ARBA" id="ARBA00010457"/>
    </source>
</evidence>
<evidence type="ECO:0000256" key="6">
    <source>
        <dbReference type="ARBA" id="ARBA00022862"/>
    </source>
</evidence>
<dbReference type="InterPro" id="IPR036423">
    <property type="entry name" value="SOD-like_Cu/Zn_dom_sf"/>
</dbReference>
<comment type="similarity">
    <text evidence="3">Belongs to the Cu-Zn superoxide dismutase family.</text>
</comment>
<dbReference type="STRING" id="264951.A0A443HIM8"/>
<name>A0A443HIM8_BYSSP</name>
<accession>A0A443HIM8</accession>
<dbReference type="AlphaFoldDB" id="A0A443HIM8"/>
<evidence type="ECO:0000256" key="2">
    <source>
        <dbReference type="ARBA" id="ARBA00004613"/>
    </source>
</evidence>
<keyword evidence="8" id="KW-0732">Signal</keyword>
<feature type="domain" description="Superoxide dismutase copper/zinc binding" evidence="9">
    <location>
        <begin position="65"/>
        <end position="174"/>
    </location>
</feature>
<evidence type="ECO:0000259" key="9">
    <source>
        <dbReference type="Pfam" id="PF00080"/>
    </source>
</evidence>
<evidence type="ECO:0000256" key="4">
    <source>
        <dbReference type="ARBA" id="ARBA00012682"/>
    </source>
</evidence>
<feature type="signal peptide" evidence="8">
    <location>
        <begin position="1"/>
        <end position="20"/>
    </location>
</feature>